<protein>
    <submittedName>
        <fullName evidence="1">Uncharacterized protein</fullName>
    </submittedName>
</protein>
<reference evidence="1" key="1">
    <citation type="journal article" date="2015" name="Nature">
        <title>Complex archaea that bridge the gap between prokaryotes and eukaryotes.</title>
        <authorList>
            <person name="Spang A."/>
            <person name="Saw J.H."/>
            <person name="Jorgensen S.L."/>
            <person name="Zaremba-Niedzwiedzka K."/>
            <person name="Martijn J."/>
            <person name="Lind A.E."/>
            <person name="van Eijk R."/>
            <person name="Schleper C."/>
            <person name="Guy L."/>
            <person name="Ettema T.J."/>
        </authorList>
    </citation>
    <scope>NUCLEOTIDE SEQUENCE</scope>
</reference>
<organism evidence="1">
    <name type="scientific">marine sediment metagenome</name>
    <dbReference type="NCBI Taxonomy" id="412755"/>
    <lineage>
        <taxon>unclassified sequences</taxon>
        <taxon>metagenomes</taxon>
        <taxon>ecological metagenomes</taxon>
    </lineage>
</organism>
<accession>A0A0F8YPM1</accession>
<dbReference type="EMBL" id="LAZR01065165">
    <property type="protein sequence ID" value="KKK56084.1"/>
    <property type="molecule type" value="Genomic_DNA"/>
</dbReference>
<sequence>MSDSKKPTLSEIVWRNAVGIKSLRNDKGTIGGEGALAISEGVQYDTPYLLDLVKRLGESLEGAAWLSEKERWEARALLEELKQ</sequence>
<name>A0A0F8YPM1_9ZZZZ</name>
<comment type="caution">
    <text evidence="1">The sequence shown here is derived from an EMBL/GenBank/DDBJ whole genome shotgun (WGS) entry which is preliminary data.</text>
</comment>
<dbReference type="AlphaFoldDB" id="A0A0F8YPM1"/>
<evidence type="ECO:0000313" key="1">
    <source>
        <dbReference type="EMBL" id="KKK56084.1"/>
    </source>
</evidence>
<proteinExistence type="predicted"/>
<gene>
    <name evidence="1" type="ORF">LCGC14_3068090</name>
</gene>